<dbReference type="InParanoid" id="A0A0R0H9H1"/>
<accession>A0A0R0H9H1</accession>
<evidence type="ECO:0000313" key="7">
    <source>
        <dbReference type="Proteomes" id="UP000008827"/>
    </source>
</evidence>
<dbReference type="Pfam" id="PF02451">
    <property type="entry name" value="Nodulin"/>
    <property type="match status" value="1"/>
</dbReference>
<keyword evidence="2" id="KW-0536">Nodulation</keyword>
<dbReference type="InterPro" id="IPR003387">
    <property type="entry name" value="Nodulin"/>
</dbReference>
<evidence type="ECO:0000256" key="1">
    <source>
        <dbReference type="ARBA" id="ARBA00010119"/>
    </source>
</evidence>
<comment type="similarity">
    <text evidence="1">Belongs to the nodulin 20 family.</text>
</comment>
<reference evidence="5 6" key="1">
    <citation type="journal article" date="2010" name="Nature">
        <title>Genome sequence of the palaeopolyploid soybean.</title>
        <authorList>
            <person name="Schmutz J."/>
            <person name="Cannon S.B."/>
            <person name="Schlueter J."/>
            <person name="Ma J."/>
            <person name="Mitros T."/>
            <person name="Nelson W."/>
            <person name="Hyten D.L."/>
            <person name="Song Q."/>
            <person name="Thelen J.J."/>
            <person name="Cheng J."/>
            <person name="Xu D."/>
            <person name="Hellsten U."/>
            <person name="May G.D."/>
            <person name="Yu Y."/>
            <person name="Sakurai T."/>
            <person name="Umezawa T."/>
            <person name="Bhattacharyya M.K."/>
            <person name="Sandhu D."/>
            <person name="Valliyodan B."/>
            <person name="Lindquist E."/>
            <person name="Peto M."/>
            <person name="Grant D."/>
            <person name="Shu S."/>
            <person name="Goodstein D."/>
            <person name="Barry K."/>
            <person name="Futrell-Griggs M."/>
            <person name="Abernathy B."/>
            <person name="Du J."/>
            <person name="Tian Z."/>
            <person name="Zhu L."/>
            <person name="Gill N."/>
            <person name="Joshi T."/>
            <person name="Libault M."/>
            <person name="Sethuraman A."/>
            <person name="Zhang X.-C."/>
            <person name="Shinozaki K."/>
            <person name="Nguyen H.T."/>
            <person name="Wing R.A."/>
            <person name="Cregan P."/>
            <person name="Specht J."/>
            <person name="Grimwood J."/>
            <person name="Rokhsar D."/>
            <person name="Stacey G."/>
            <person name="Shoemaker R.C."/>
            <person name="Jackson S.A."/>
        </authorList>
    </citation>
    <scope>NUCLEOTIDE SEQUENCE [LARGE SCALE GENOMIC DNA]</scope>
    <source>
        <strain evidence="6">cv. Williams 82</strain>
        <tissue evidence="5">Callus</tissue>
    </source>
</reference>
<dbReference type="Gramene" id="KRH23563">
    <property type="protein sequence ID" value="KRH23563"/>
    <property type="gene ID" value="GLYMA_13G364300"/>
</dbReference>
<dbReference type="STRING" id="3847.A0A0R0H9H1"/>
<dbReference type="EnsemblPlants" id="KRH23563">
    <property type="protein sequence ID" value="KRH23563"/>
    <property type="gene ID" value="GLYMA_13G364300"/>
</dbReference>
<proteinExistence type="inferred from homology"/>
<sequence length="165" mass="18138">MEKMRVVLITVFLFIEDVDIGLFSEAEAYENPKFQRFVTRCTWHYVEHEHEAVESKTPQVFQPSVNGFPINLPPPIKPPNIGATSQVSPPESPNPFLIHIIKFLTVLRTCAHVTAHTCLTAPNLAASLLAACLIPSLNQCVNPTAGTPPIIGPSIVPLNDLRHKG</sequence>
<evidence type="ECO:0000313" key="5">
    <source>
        <dbReference type="EMBL" id="KRH23563.1"/>
    </source>
</evidence>
<evidence type="ECO:0000256" key="4">
    <source>
        <dbReference type="SAM" id="SignalP"/>
    </source>
</evidence>
<protein>
    <submittedName>
        <fullName evidence="5 6">Uncharacterized protein</fullName>
    </submittedName>
</protein>
<dbReference type="Proteomes" id="UP000008827">
    <property type="component" value="Chromosome 13"/>
</dbReference>
<evidence type="ECO:0000256" key="2">
    <source>
        <dbReference type="ARBA" id="ARBA00022458"/>
    </source>
</evidence>
<evidence type="ECO:0000256" key="3">
    <source>
        <dbReference type="ARBA" id="ARBA00022729"/>
    </source>
</evidence>
<dbReference type="AlphaFoldDB" id="A0A0R0H9H1"/>
<feature type="signal peptide" evidence="4">
    <location>
        <begin position="1"/>
        <end position="28"/>
    </location>
</feature>
<keyword evidence="3 4" id="KW-0732">Signal</keyword>
<reference evidence="6" key="2">
    <citation type="submission" date="2018-02" db="UniProtKB">
        <authorList>
            <consortium name="EnsemblPlants"/>
        </authorList>
    </citation>
    <scope>IDENTIFICATION</scope>
    <source>
        <strain evidence="6">Williams 82</strain>
    </source>
</reference>
<organism evidence="5">
    <name type="scientific">Glycine max</name>
    <name type="common">Soybean</name>
    <name type="synonym">Glycine hispida</name>
    <dbReference type="NCBI Taxonomy" id="3847"/>
    <lineage>
        <taxon>Eukaryota</taxon>
        <taxon>Viridiplantae</taxon>
        <taxon>Streptophyta</taxon>
        <taxon>Embryophyta</taxon>
        <taxon>Tracheophyta</taxon>
        <taxon>Spermatophyta</taxon>
        <taxon>Magnoliopsida</taxon>
        <taxon>eudicotyledons</taxon>
        <taxon>Gunneridae</taxon>
        <taxon>Pentapetalae</taxon>
        <taxon>rosids</taxon>
        <taxon>fabids</taxon>
        <taxon>Fabales</taxon>
        <taxon>Fabaceae</taxon>
        <taxon>Papilionoideae</taxon>
        <taxon>50 kb inversion clade</taxon>
        <taxon>NPAAA clade</taxon>
        <taxon>indigoferoid/millettioid clade</taxon>
        <taxon>Phaseoleae</taxon>
        <taxon>Glycine</taxon>
        <taxon>Glycine subgen. Soja</taxon>
    </lineage>
</organism>
<feature type="chain" id="PRO_5014521529" evidence="4">
    <location>
        <begin position="29"/>
        <end position="165"/>
    </location>
</feature>
<name>A0A0R0H9H1_SOYBN</name>
<gene>
    <name evidence="5" type="ORF">GLYMA_13G364300</name>
</gene>
<keyword evidence="7" id="KW-1185">Reference proteome</keyword>
<dbReference type="EMBL" id="CM000846">
    <property type="protein sequence ID" value="KRH23563.1"/>
    <property type="molecule type" value="Genomic_DNA"/>
</dbReference>
<dbReference type="GO" id="GO:0009877">
    <property type="term" value="P:nodulation"/>
    <property type="evidence" value="ECO:0007669"/>
    <property type="project" value="UniProtKB-KW"/>
</dbReference>
<evidence type="ECO:0000313" key="6">
    <source>
        <dbReference type="EnsemblPlants" id="KRH23563"/>
    </source>
</evidence>
<reference evidence="5" key="3">
    <citation type="submission" date="2018-07" db="EMBL/GenBank/DDBJ databases">
        <title>WGS assembly of Glycine max.</title>
        <authorList>
            <person name="Schmutz J."/>
            <person name="Cannon S."/>
            <person name="Schlueter J."/>
            <person name="Ma J."/>
            <person name="Mitros T."/>
            <person name="Nelson W."/>
            <person name="Hyten D."/>
            <person name="Song Q."/>
            <person name="Thelen J."/>
            <person name="Cheng J."/>
            <person name="Xu D."/>
            <person name="Hellsten U."/>
            <person name="May G."/>
            <person name="Yu Y."/>
            <person name="Sakurai T."/>
            <person name="Umezawa T."/>
            <person name="Bhattacharyya M."/>
            <person name="Sandhu D."/>
            <person name="Valliyodan B."/>
            <person name="Lindquist E."/>
            <person name="Peto M."/>
            <person name="Grant D."/>
            <person name="Shu S."/>
            <person name="Goodstein D."/>
            <person name="Barry K."/>
            <person name="Futrell-Griggs M."/>
            <person name="Abernathy B."/>
            <person name="Du J."/>
            <person name="Tian Z."/>
            <person name="Zhu L."/>
            <person name="Gill N."/>
            <person name="Joshi T."/>
            <person name="Libault M."/>
            <person name="Sethuraman A."/>
            <person name="Zhang X."/>
            <person name="Shinozaki K."/>
            <person name="Nguyen H."/>
            <person name="Wing R."/>
            <person name="Cregan P."/>
            <person name="Specht J."/>
            <person name="Grimwood J."/>
            <person name="Rokhsar D."/>
            <person name="Stacey G."/>
            <person name="Shoemaker R."/>
            <person name="Jackson S."/>
        </authorList>
    </citation>
    <scope>NUCLEOTIDE SEQUENCE</scope>
    <source>
        <tissue evidence="5">Callus</tissue>
    </source>
</reference>